<dbReference type="OrthoDB" id="9797341at2"/>
<dbReference type="GO" id="GO:0000160">
    <property type="term" value="P:phosphorelay signal transduction system"/>
    <property type="evidence" value="ECO:0007669"/>
    <property type="project" value="InterPro"/>
</dbReference>
<name>A0A4Q1K5K4_9FLAO</name>
<evidence type="ECO:0000259" key="5">
    <source>
        <dbReference type="PROSITE" id="PS50110"/>
    </source>
</evidence>
<feature type="domain" description="Response regulatory" evidence="5">
    <location>
        <begin position="2"/>
        <end position="118"/>
    </location>
</feature>
<evidence type="ECO:0000256" key="3">
    <source>
        <dbReference type="PROSITE-ProRule" id="PRU00169"/>
    </source>
</evidence>
<feature type="domain" description="HTH luxR-type" evidence="4">
    <location>
        <begin position="137"/>
        <end position="199"/>
    </location>
</feature>
<dbReference type="SMART" id="SM00448">
    <property type="entry name" value="REC"/>
    <property type="match status" value="1"/>
</dbReference>
<keyword evidence="1 3" id="KW-0597">Phosphoprotein</keyword>
<dbReference type="CDD" id="cd17535">
    <property type="entry name" value="REC_NarL-like"/>
    <property type="match status" value="1"/>
</dbReference>
<sequence length="199" mass="22216">MKVVLIEDYEVLRNSLKEIINQEDGYEIVGDFESYELALPIINSLNPDVILTDITLPGINGIEGIKQIKLILPNVAIIVVSVHENSQYVFDALCAGAVGYLTKNSGKQKVIEALQQLKAGGAPMSVNIARMVVESFQQKQYNELTERENEVLNLLSKGKSYASIADELFLSINTIKTHVKNIYEKLQVSSKEELINKYN</sequence>
<gene>
    <name evidence="6" type="ORF">EQG63_04460</name>
</gene>
<dbReference type="PANTHER" id="PTHR43214:SF43">
    <property type="entry name" value="TWO-COMPONENT RESPONSE REGULATOR"/>
    <property type="match status" value="1"/>
</dbReference>
<dbReference type="InterPro" id="IPR001789">
    <property type="entry name" value="Sig_transdc_resp-reg_receiver"/>
</dbReference>
<dbReference type="Pfam" id="PF00196">
    <property type="entry name" value="GerE"/>
    <property type="match status" value="1"/>
</dbReference>
<dbReference type="PROSITE" id="PS00622">
    <property type="entry name" value="HTH_LUXR_1"/>
    <property type="match status" value="1"/>
</dbReference>
<dbReference type="PROSITE" id="PS50043">
    <property type="entry name" value="HTH_LUXR_2"/>
    <property type="match status" value="1"/>
</dbReference>
<dbReference type="GO" id="GO:0003677">
    <property type="term" value="F:DNA binding"/>
    <property type="evidence" value="ECO:0007669"/>
    <property type="project" value="UniProtKB-KW"/>
</dbReference>
<dbReference type="SMART" id="SM00421">
    <property type="entry name" value="HTH_LUXR"/>
    <property type="match status" value="1"/>
</dbReference>
<dbReference type="PROSITE" id="PS50110">
    <property type="entry name" value="RESPONSE_REGULATORY"/>
    <property type="match status" value="1"/>
</dbReference>
<accession>A0A4Q1K5K4</accession>
<keyword evidence="2" id="KW-0238">DNA-binding</keyword>
<dbReference type="PANTHER" id="PTHR43214">
    <property type="entry name" value="TWO-COMPONENT RESPONSE REGULATOR"/>
    <property type="match status" value="1"/>
</dbReference>
<dbReference type="InterPro" id="IPR000792">
    <property type="entry name" value="Tscrpt_reg_LuxR_C"/>
</dbReference>
<proteinExistence type="predicted"/>
<evidence type="ECO:0000313" key="6">
    <source>
        <dbReference type="EMBL" id="RXR21196.1"/>
    </source>
</evidence>
<dbReference type="RefSeq" id="WP_129434834.1">
    <property type="nucleotide sequence ID" value="NZ_SBKO01000001.1"/>
</dbReference>
<dbReference type="InterPro" id="IPR058245">
    <property type="entry name" value="NreC/VraR/RcsB-like_REC"/>
</dbReference>
<evidence type="ECO:0000256" key="2">
    <source>
        <dbReference type="ARBA" id="ARBA00023125"/>
    </source>
</evidence>
<dbReference type="PRINTS" id="PR00038">
    <property type="entry name" value="HTHLUXR"/>
</dbReference>
<organism evidence="6 7">
    <name type="scientific">Flavobacterium amnicola</name>
    <dbReference type="NCBI Taxonomy" id="2506422"/>
    <lineage>
        <taxon>Bacteria</taxon>
        <taxon>Pseudomonadati</taxon>
        <taxon>Bacteroidota</taxon>
        <taxon>Flavobacteriia</taxon>
        <taxon>Flavobacteriales</taxon>
        <taxon>Flavobacteriaceae</taxon>
        <taxon>Flavobacterium</taxon>
    </lineage>
</organism>
<dbReference type="Gene3D" id="3.40.50.2300">
    <property type="match status" value="1"/>
</dbReference>
<evidence type="ECO:0000313" key="7">
    <source>
        <dbReference type="Proteomes" id="UP000290283"/>
    </source>
</evidence>
<evidence type="ECO:0000256" key="1">
    <source>
        <dbReference type="ARBA" id="ARBA00022553"/>
    </source>
</evidence>
<dbReference type="SUPFAM" id="SSF46894">
    <property type="entry name" value="C-terminal effector domain of the bipartite response regulators"/>
    <property type="match status" value="1"/>
</dbReference>
<dbReference type="InterPro" id="IPR039420">
    <property type="entry name" value="WalR-like"/>
</dbReference>
<dbReference type="AlphaFoldDB" id="A0A4Q1K5K4"/>
<dbReference type="SUPFAM" id="SSF52172">
    <property type="entry name" value="CheY-like"/>
    <property type="match status" value="1"/>
</dbReference>
<comment type="caution">
    <text evidence="6">The sequence shown here is derived from an EMBL/GenBank/DDBJ whole genome shotgun (WGS) entry which is preliminary data.</text>
</comment>
<reference evidence="7" key="1">
    <citation type="submission" date="2019-01" db="EMBL/GenBank/DDBJ databases">
        <title>Cytophagaceae bacterium strain CAR-16.</title>
        <authorList>
            <person name="Chen W.-M."/>
        </authorList>
    </citation>
    <scope>NUCLEOTIDE SEQUENCE [LARGE SCALE GENOMIC DNA]</scope>
    <source>
        <strain evidence="7">LLJ-11</strain>
    </source>
</reference>
<dbReference type="InterPro" id="IPR011006">
    <property type="entry name" value="CheY-like_superfamily"/>
</dbReference>
<dbReference type="EMBL" id="SBKO01000001">
    <property type="protein sequence ID" value="RXR21196.1"/>
    <property type="molecule type" value="Genomic_DNA"/>
</dbReference>
<dbReference type="InterPro" id="IPR016032">
    <property type="entry name" value="Sig_transdc_resp-reg_C-effctor"/>
</dbReference>
<evidence type="ECO:0000259" key="4">
    <source>
        <dbReference type="PROSITE" id="PS50043"/>
    </source>
</evidence>
<feature type="modified residue" description="4-aspartylphosphate" evidence="3">
    <location>
        <position position="53"/>
    </location>
</feature>
<dbReference type="GO" id="GO:0006355">
    <property type="term" value="P:regulation of DNA-templated transcription"/>
    <property type="evidence" value="ECO:0007669"/>
    <property type="project" value="InterPro"/>
</dbReference>
<dbReference type="CDD" id="cd06170">
    <property type="entry name" value="LuxR_C_like"/>
    <property type="match status" value="1"/>
</dbReference>
<dbReference type="Pfam" id="PF00072">
    <property type="entry name" value="Response_reg"/>
    <property type="match status" value="1"/>
</dbReference>
<protein>
    <submittedName>
        <fullName evidence="6">Response regulator transcription factor</fullName>
    </submittedName>
</protein>
<keyword evidence="7" id="KW-1185">Reference proteome</keyword>
<dbReference type="Proteomes" id="UP000290283">
    <property type="component" value="Unassembled WGS sequence"/>
</dbReference>